<reference evidence="2 3" key="1">
    <citation type="submission" date="2020-12" db="EMBL/GenBank/DDBJ databases">
        <title>Novel Thalassolituus-related marine hydrocarbonoclastic bacteria mediated algae-derived hydrocarbons mineralization in twilight zone of the northern South China Sea.</title>
        <authorList>
            <person name="Dong C."/>
        </authorList>
    </citation>
    <scope>NUCLEOTIDE SEQUENCE [LARGE SCALE GENOMIC DNA]</scope>
    <source>
        <strain evidence="2 3">IMCC1826</strain>
    </source>
</reference>
<evidence type="ECO:0000259" key="1">
    <source>
        <dbReference type="PROSITE" id="PS51471"/>
    </source>
</evidence>
<gene>
    <name evidence="2" type="ORF">I9W95_09995</name>
</gene>
<dbReference type="PANTHER" id="PTHR31212:SF4">
    <property type="entry name" value="ALPHA-KETOGLUTARATE-DEPENDENT DIOXYGENASE ALKB HOMOLOG 3"/>
    <property type="match status" value="1"/>
</dbReference>
<dbReference type="InterPro" id="IPR027450">
    <property type="entry name" value="AlkB-like"/>
</dbReference>
<dbReference type="Proteomes" id="UP000714380">
    <property type="component" value="Unassembled WGS sequence"/>
</dbReference>
<keyword evidence="2" id="KW-0223">Dioxygenase</keyword>
<dbReference type="Pfam" id="PF13532">
    <property type="entry name" value="2OG-FeII_Oxy_2"/>
    <property type="match status" value="1"/>
</dbReference>
<sequence length="180" mass="20335">MLYSACVADSPALFHQLLNSILWQQGYVTLYGKRHLIPRLQAWYGDPDAGYRYSGETLTPLPWTAELKQLKDELQTMTGLPLNSVLANLYRNGQDKMGWHADDETELGEQPQILSLSLGACRDFALRPKGASRQHSQVALTDGSLLWMKAGMQSRWQHALPARARVTTPRINLTFRLVNQ</sequence>
<name>A0ABS7ZQN3_9GAMM</name>
<protein>
    <submittedName>
        <fullName evidence="2">Alpha-ketoglutarate-dependent dioxygenase AlkB</fullName>
    </submittedName>
</protein>
<keyword evidence="3" id="KW-1185">Reference proteome</keyword>
<comment type="caution">
    <text evidence="2">The sequence shown here is derived from an EMBL/GenBank/DDBJ whole genome shotgun (WGS) entry which is preliminary data.</text>
</comment>
<dbReference type="SUPFAM" id="SSF51197">
    <property type="entry name" value="Clavaminate synthase-like"/>
    <property type="match status" value="1"/>
</dbReference>
<dbReference type="InterPro" id="IPR037151">
    <property type="entry name" value="AlkB-like_sf"/>
</dbReference>
<feature type="domain" description="Fe2OG dioxygenase" evidence="1">
    <location>
        <begin position="81"/>
        <end position="179"/>
    </location>
</feature>
<dbReference type="PANTHER" id="PTHR31212">
    <property type="entry name" value="ALPHA-KETOGLUTARATE-DEPENDENT DIOXYGENASE ALKB HOMOLOG 3"/>
    <property type="match status" value="1"/>
</dbReference>
<dbReference type="InterPro" id="IPR032854">
    <property type="entry name" value="ALKBH3"/>
</dbReference>
<dbReference type="GO" id="GO:0051213">
    <property type="term" value="F:dioxygenase activity"/>
    <property type="evidence" value="ECO:0007669"/>
    <property type="project" value="UniProtKB-KW"/>
</dbReference>
<keyword evidence="2" id="KW-0560">Oxidoreductase</keyword>
<dbReference type="PROSITE" id="PS51471">
    <property type="entry name" value="FE2OG_OXY"/>
    <property type="match status" value="1"/>
</dbReference>
<organism evidence="2 3">
    <name type="scientific">Thalassolituus marinus</name>
    <dbReference type="NCBI Taxonomy" id="671053"/>
    <lineage>
        <taxon>Bacteria</taxon>
        <taxon>Pseudomonadati</taxon>
        <taxon>Pseudomonadota</taxon>
        <taxon>Gammaproteobacteria</taxon>
        <taxon>Oceanospirillales</taxon>
        <taxon>Oceanospirillaceae</taxon>
        <taxon>Thalassolituus</taxon>
    </lineage>
</organism>
<dbReference type="Gene3D" id="2.60.120.590">
    <property type="entry name" value="Alpha-ketoglutarate-dependent dioxygenase AlkB-like"/>
    <property type="match status" value="1"/>
</dbReference>
<dbReference type="EMBL" id="JAEDAH010000049">
    <property type="protein sequence ID" value="MCA6063939.1"/>
    <property type="molecule type" value="Genomic_DNA"/>
</dbReference>
<dbReference type="InterPro" id="IPR005123">
    <property type="entry name" value="Oxoglu/Fe-dep_dioxygenase_dom"/>
</dbReference>
<evidence type="ECO:0000313" key="3">
    <source>
        <dbReference type="Proteomes" id="UP000714380"/>
    </source>
</evidence>
<proteinExistence type="predicted"/>
<evidence type="ECO:0000313" key="2">
    <source>
        <dbReference type="EMBL" id="MCA6063939.1"/>
    </source>
</evidence>
<accession>A0ABS7ZQN3</accession>